<dbReference type="SUPFAM" id="SSF48264">
    <property type="entry name" value="Cytochrome P450"/>
    <property type="match status" value="1"/>
</dbReference>
<evidence type="ECO:0000256" key="6">
    <source>
        <dbReference type="SAM" id="Phobius"/>
    </source>
</evidence>
<dbReference type="Proteomes" id="UP000604825">
    <property type="component" value="Unassembled WGS sequence"/>
</dbReference>
<evidence type="ECO:0008006" key="9">
    <source>
        <dbReference type="Google" id="ProtNLM"/>
    </source>
</evidence>
<evidence type="ECO:0000313" key="8">
    <source>
        <dbReference type="Proteomes" id="UP000604825"/>
    </source>
</evidence>
<keyword evidence="4 5" id="KW-0349">Heme</keyword>
<dbReference type="EMBL" id="CAJGYO010000006">
    <property type="protein sequence ID" value="CAD6240671.1"/>
    <property type="molecule type" value="Genomic_DNA"/>
</dbReference>
<dbReference type="PROSITE" id="PS00086">
    <property type="entry name" value="CYTOCHROME_P450"/>
    <property type="match status" value="1"/>
</dbReference>
<dbReference type="OrthoDB" id="781802at2759"/>
<dbReference type="AlphaFoldDB" id="A0A811PH13"/>
<evidence type="ECO:0000256" key="5">
    <source>
        <dbReference type="RuleBase" id="RU000461"/>
    </source>
</evidence>
<evidence type="ECO:0000256" key="4">
    <source>
        <dbReference type="PIRSR" id="PIRSR602401-1"/>
    </source>
</evidence>
<dbReference type="GO" id="GO:0020037">
    <property type="term" value="F:heme binding"/>
    <property type="evidence" value="ECO:0007669"/>
    <property type="project" value="InterPro"/>
</dbReference>
<organism evidence="7 8">
    <name type="scientific">Miscanthus lutarioriparius</name>
    <dbReference type="NCBI Taxonomy" id="422564"/>
    <lineage>
        <taxon>Eukaryota</taxon>
        <taxon>Viridiplantae</taxon>
        <taxon>Streptophyta</taxon>
        <taxon>Embryophyta</taxon>
        <taxon>Tracheophyta</taxon>
        <taxon>Spermatophyta</taxon>
        <taxon>Magnoliopsida</taxon>
        <taxon>Liliopsida</taxon>
        <taxon>Poales</taxon>
        <taxon>Poaceae</taxon>
        <taxon>PACMAD clade</taxon>
        <taxon>Panicoideae</taxon>
        <taxon>Andropogonodae</taxon>
        <taxon>Andropogoneae</taxon>
        <taxon>Saccharinae</taxon>
        <taxon>Miscanthus</taxon>
    </lineage>
</organism>
<dbReference type="PRINTS" id="PR00463">
    <property type="entry name" value="EP450I"/>
</dbReference>
<feature type="transmembrane region" description="Helical" evidence="6">
    <location>
        <begin position="12"/>
        <end position="31"/>
    </location>
</feature>
<comment type="cofactor">
    <cofactor evidence="4">
        <name>heme</name>
        <dbReference type="ChEBI" id="CHEBI:30413"/>
    </cofactor>
</comment>
<protein>
    <recommendedName>
        <fullName evidence="9">Cytochrome P450 71A1</fullName>
    </recommendedName>
</protein>
<dbReference type="Pfam" id="PF00067">
    <property type="entry name" value="p450"/>
    <property type="match status" value="1"/>
</dbReference>
<feature type="binding site" description="axial binding residue" evidence="4">
    <location>
        <position position="478"/>
    </location>
    <ligand>
        <name>heme</name>
        <dbReference type="ChEBI" id="CHEBI:30413"/>
    </ligand>
    <ligandPart>
        <name>Fe</name>
        <dbReference type="ChEBI" id="CHEBI:18248"/>
    </ligandPart>
</feature>
<dbReference type="InterPro" id="IPR036396">
    <property type="entry name" value="Cyt_P450_sf"/>
</dbReference>
<keyword evidence="6" id="KW-1133">Transmembrane helix</keyword>
<name>A0A811PH13_9POAL</name>
<keyword evidence="6" id="KW-0472">Membrane</keyword>
<dbReference type="GO" id="GO:0004497">
    <property type="term" value="F:monooxygenase activity"/>
    <property type="evidence" value="ECO:0007669"/>
    <property type="project" value="UniProtKB-KW"/>
</dbReference>
<dbReference type="GO" id="GO:0016705">
    <property type="term" value="F:oxidoreductase activity, acting on paired donors, with incorporation or reduction of molecular oxygen"/>
    <property type="evidence" value="ECO:0007669"/>
    <property type="project" value="InterPro"/>
</dbReference>
<dbReference type="PRINTS" id="PR00385">
    <property type="entry name" value="P450"/>
</dbReference>
<comment type="similarity">
    <text evidence="1 5">Belongs to the cytochrome P450 family.</text>
</comment>
<keyword evidence="2 4" id="KW-0479">Metal-binding</keyword>
<dbReference type="InterPro" id="IPR001128">
    <property type="entry name" value="Cyt_P450"/>
</dbReference>
<comment type="caution">
    <text evidence="7">The sequence shown here is derived from an EMBL/GenBank/DDBJ whole genome shotgun (WGS) entry which is preliminary data.</text>
</comment>
<dbReference type="FunFam" id="1.10.630.10:FF:000079">
    <property type="entry name" value="Cytochrome P450 71A26"/>
    <property type="match status" value="1"/>
</dbReference>
<dbReference type="InterPro" id="IPR002401">
    <property type="entry name" value="Cyt_P450_E_grp-I"/>
</dbReference>
<evidence type="ECO:0000256" key="3">
    <source>
        <dbReference type="ARBA" id="ARBA00023004"/>
    </source>
</evidence>
<keyword evidence="3 4" id="KW-0408">Iron</keyword>
<keyword evidence="5" id="KW-0560">Oxidoreductase</keyword>
<dbReference type="GO" id="GO:0005506">
    <property type="term" value="F:iron ion binding"/>
    <property type="evidence" value="ECO:0007669"/>
    <property type="project" value="InterPro"/>
</dbReference>
<sequence>MALEPQVGPVALLLTVLVAAPLAYFLLLLVAGGKKKSAGAAAPTSRHDGRRLPLPPSPRGLPLLGHLHLLGALPHRALASLARAHGPVLLLRLGRVPTVVVSSAAAAEEVMRARDLAFASRPRSAMAERLLYGRDVAFAPYGEYWRQARRVCVVHLLSARRVGSFSFCRVREQEATVLAARVAARASAGAGGAAVDLSELLTEYANAVVSRAAFGEESARGLFDEFDSGRRQRKVITDFQKLIGTVPVGELLPWLGWVDAITGLERKIRRTFEALDGLLEKVIDDHRRRPRGGGGDGDGRDFVDVLLDVHKNDKEHGIQLETNDIKAIILDMFAAGTDTTATAMEWAMAELVTHPRAMRRAQDEVRAAAAGSTGVNEDHVAQLDYLKAVVKETLRLHAPVPLLVPREPPADAEILGYHVPARTRVLVNAWAIGRDPATWERAEEFVPERFLGGAAAASVDFRGQHFELLPFGAGRRMCPGIGFAEASAEMALASLLYHFDWEAACGGGQGRRNREGTPTPSLDMTEVNGIAVHIKSGLPLLAKPWVP</sequence>
<evidence type="ECO:0000313" key="7">
    <source>
        <dbReference type="EMBL" id="CAD6240671.1"/>
    </source>
</evidence>
<accession>A0A811PH13</accession>
<gene>
    <name evidence="7" type="ORF">NCGR_LOCUS27190</name>
</gene>
<keyword evidence="8" id="KW-1185">Reference proteome</keyword>
<dbReference type="PANTHER" id="PTHR47955">
    <property type="entry name" value="CYTOCHROME P450 FAMILY 71 PROTEIN"/>
    <property type="match status" value="1"/>
</dbReference>
<dbReference type="PANTHER" id="PTHR47955:SF15">
    <property type="entry name" value="CYTOCHROME P450 71A2-LIKE"/>
    <property type="match status" value="1"/>
</dbReference>
<proteinExistence type="inferred from homology"/>
<reference evidence="7" key="1">
    <citation type="submission" date="2020-10" db="EMBL/GenBank/DDBJ databases">
        <authorList>
            <person name="Han B."/>
            <person name="Lu T."/>
            <person name="Zhao Q."/>
            <person name="Huang X."/>
            <person name="Zhao Y."/>
        </authorList>
    </citation>
    <scope>NUCLEOTIDE SEQUENCE</scope>
</reference>
<dbReference type="InterPro" id="IPR017972">
    <property type="entry name" value="Cyt_P450_CS"/>
</dbReference>
<keyword evidence="5" id="KW-0503">Monooxygenase</keyword>
<evidence type="ECO:0000256" key="1">
    <source>
        <dbReference type="ARBA" id="ARBA00010617"/>
    </source>
</evidence>
<dbReference type="CDD" id="cd11072">
    <property type="entry name" value="CYP71-like"/>
    <property type="match status" value="1"/>
</dbReference>
<evidence type="ECO:0000256" key="2">
    <source>
        <dbReference type="ARBA" id="ARBA00022723"/>
    </source>
</evidence>
<dbReference type="Gene3D" id="1.10.630.10">
    <property type="entry name" value="Cytochrome P450"/>
    <property type="match status" value="1"/>
</dbReference>
<keyword evidence="6" id="KW-0812">Transmembrane</keyword>